<evidence type="ECO:0000256" key="5">
    <source>
        <dbReference type="ARBA" id="ARBA00034923"/>
    </source>
</evidence>
<dbReference type="OrthoDB" id="7211215at2"/>
<dbReference type="GO" id="GO:0003677">
    <property type="term" value="F:DNA binding"/>
    <property type="evidence" value="ECO:0007669"/>
    <property type="project" value="InterPro"/>
</dbReference>
<proteinExistence type="predicted"/>
<dbReference type="EMBL" id="LIAA01000081">
    <property type="protein sequence ID" value="KXV75805.1"/>
    <property type="molecule type" value="Genomic_DNA"/>
</dbReference>
<name>A0A149V6N9_9PROT</name>
<dbReference type="PATRIC" id="fig|178900.7.peg.3007"/>
<dbReference type="Gene3D" id="3.40.50.300">
    <property type="entry name" value="P-loop containing nucleotide triphosphate hydrolases"/>
    <property type="match status" value="2"/>
</dbReference>
<feature type="domain" description="UvrD-like helicase ATP-binding" evidence="7">
    <location>
        <begin position="206"/>
        <end position="534"/>
    </location>
</feature>
<dbReference type="InterPro" id="IPR014016">
    <property type="entry name" value="UvrD-like_ATP-bd"/>
</dbReference>
<evidence type="ECO:0000259" key="7">
    <source>
        <dbReference type="PROSITE" id="PS51198"/>
    </source>
</evidence>
<reference evidence="8 9" key="1">
    <citation type="submission" date="2015-06" db="EMBL/GenBank/DDBJ databases">
        <title>Improved classification and identification of acetic acid bacteria using matrix-assisted laser desorption/ionization time-of-flight mass spectrometry; Gluconobacter nephelii and Gluconobacter uchimurae are later heterotypic synonyms of Gluconobacter japonicus and Gluconobacter oxydans, respectively.</title>
        <authorList>
            <person name="Li L."/>
            <person name="Cleenwerck I."/>
            <person name="De Vuyst L."/>
            <person name="Vandamme P."/>
        </authorList>
    </citation>
    <scope>NUCLEOTIDE SEQUENCE [LARGE SCALE GENOMIC DNA]</scope>
    <source>
        <strain evidence="8 9">LMG 1545</strain>
    </source>
</reference>
<dbReference type="Proteomes" id="UP000075462">
    <property type="component" value="Unassembled WGS sequence"/>
</dbReference>
<dbReference type="GO" id="GO:0043138">
    <property type="term" value="F:3'-5' DNA helicase activity"/>
    <property type="evidence" value="ECO:0007669"/>
    <property type="project" value="TreeGrafter"/>
</dbReference>
<protein>
    <recommendedName>
        <fullName evidence="5">DNA 3'-5' helicase II</fullName>
    </recommendedName>
</protein>
<dbReference type="GO" id="GO:0005829">
    <property type="term" value="C:cytosol"/>
    <property type="evidence" value="ECO:0007669"/>
    <property type="project" value="TreeGrafter"/>
</dbReference>
<comment type="caution">
    <text evidence="8">The sequence shown here is derived from an EMBL/GenBank/DDBJ whole genome shotgun (WGS) entry which is preliminary data.</text>
</comment>
<dbReference type="SUPFAM" id="SSF52540">
    <property type="entry name" value="P-loop containing nucleoside triphosphate hydrolases"/>
    <property type="match status" value="1"/>
</dbReference>
<keyword evidence="3 6" id="KW-0347">Helicase</keyword>
<organism evidence="8 9">
    <name type="scientific">Acetobacter cerevisiae</name>
    <dbReference type="NCBI Taxonomy" id="178900"/>
    <lineage>
        <taxon>Bacteria</taxon>
        <taxon>Pseudomonadati</taxon>
        <taxon>Pseudomonadota</taxon>
        <taxon>Alphaproteobacteria</taxon>
        <taxon>Acetobacterales</taxon>
        <taxon>Acetobacteraceae</taxon>
        <taxon>Acetobacter</taxon>
    </lineage>
</organism>
<dbReference type="GO" id="GO:0000725">
    <property type="term" value="P:recombinational repair"/>
    <property type="evidence" value="ECO:0007669"/>
    <property type="project" value="TreeGrafter"/>
</dbReference>
<evidence type="ECO:0000256" key="3">
    <source>
        <dbReference type="ARBA" id="ARBA00022806"/>
    </source>
</evidence>
<dbReference type="GO" id="GO:0016787">
    <property type="term" value="F:hydrolase activity"/>
    <property type="evidence" value="ECO:0007669"/>
    <property type="project" value="UniProtKB-UniRule"/>
</dbReference>
<dbReference type="PANTHER" id="PTHR11070:SF2">
    <property type="entry name" value="ATP-DEPENDENT DNA HELICASE SRS2"/>
    <property type="match status" value="1"/>
</dbReference>
<dbReference type="AlphaFoldDB" id="A0A149V6N9"/>
<keyword evidence="1 6" id="KW-0547">Nucleotide-binding</keyword>
<keyword evidence="2 6" id="KW-0378">Hydrolase</keyword>
<evidence type="ECO:0000256" key="2">
    <source>
        <dbReference type="ARBA" id="ARBA00022801"/>
    </source>
</evidence>
<dbReference type="GO" id="GO:0005524">
    <property type="term" value="F:ATP binding"/>
    <property type="evidence" value="ECO:0007669"/>
    <property type="project" value="UniProtKB-UniRule"/>
</dbReference>
<evidence type="ECO:0000256" key="1">
    <source>
        <dbReference type="ARBA" id="ARBA00022741"/>
    </source>
</evidence>
<sequence length="730" mass="82014">MKTIVITENALVIACHPDFPLEALLADNPPTTFGSAFFQSGETSLLIATKGCNDTSRLLVIGEGSKGFFDLLPVDDHATLFERCVRVGLRSFDKQIALNPNWMPYRQDNRTSLFATGSSDLRILAETNYDGSRNTYVYDLLKAVSTKDLHNCEPVSTPYLNAIAEFSELLAKGASITVNDSGSVVLDHIVSESVAKGFAYDEWLPLLSLAQRDFVDRDIVGPLRVRGAAGTGKTLAMVMKVLKIAKDAGENPKRILFLTHSWAMAGQIDEMIRSIGRDIPTASLVDVYPLLTISNQRDYSAIGRRSLGLDSDSGKRDALKIISTIVDQFVASDWVAYRSGCSPSFVEQFEALPNSDLRRNLSWDILVEFGCVLAAQGMLGRDRDRERYMRVRRVGYMMPIVTSTEREVIFRLWVKFLAHLKAEGLIAADQIVSDYLNALQTFYWEAKREKEGYDYVFVDEMHLFNAQERLVFHNLLADGDAVPKVVLALDPKQSPREVFAEIFEDRDKKNNSVYARAGLPNPEKVDFVEIYRYTNEISILAKAVIDTVPALDMGEDWDIPGGSSVIESGPTPVYYLEQNTTGVFKRAMKVAKKQQFTARKRGGQVAILCMDYEKFHTYQNAATGQYPRDVFVIKSRDDVEQLRYMNRRIVFSTPEYVAGLQFDSVVLADVNGDLVPDTNYKGHQERRFLSELYLGISRAQRELTLIASKDSEGLTPYLQRQEEIGNLKRA</sequence>
<dbReference type="PROSITE" id="PS51198">
    <property type="entry name" value="UVRD_HELICASE_ATP_BIND"/>
    <property type="match status" value="1"/>
</dbReference>
<dbReference type="RefSeq" id="WP_062274791.1">
    <property type="nucleotide sequence ID" value="NZ_LIAA01000081.1"/>
</dbReference>
<accession>A0A149V6N9</accession>
<dbReference type="PANTHER" id="PTHR11070">
    <property type="entry name" value="UVRD / RECB / PCRA DNA HELICASE FAMILY MEMBER"/>
    <property type="match status" value="1"/>
</dbReference>
<evidence type="ECO:0000313" key="9">
    <source>
        <dbReference type="Proteomes" id="UP000075462"/>
    </source>
</evidence>
<dbReference type="InterPro" id="IPR027417">
    <property type="entry name" value="P-loop_NTPase"/>
</dbReference>
<dbReference type="Pfam" id="PF00580">
    <property type="entry name" value="UvrD-helicase"/>
    <property type="match status" value="1"/>
</dbReference>
<evidence type="ECO:0000256" key="4">
    <source>
        <dbReference type="ARBA" id="ARBA00022840"/>
    </source>
</evidence>
<dbReference type="InterPro" id="IPR000212">
    <property type="entry name" value="DNA_helicase_UvrD/REP"/>
</dbReference>
<evidence type="ECO:0000256" key="6">
    <source>
        <dbReference type="PROSITE-ProRule" id="PRU00560"/>
    </source>
</evidence>
<feature type="binding site" evidence="6">
    <location>
        <begin position="227"/>
        <end position="234"/>
    </location>
    <ligand>
        <name>ATP</name>
        <dbReference type="ChEBI" id="CHEBI:30616"/>
    </ligand>
</feature>
<gene>
    <name evidence="8" type="ORF">AD954_14230</name>
</gene>
<keyword evidence="4 6" id="KW-0067">ATP-binding</keyword>
<evidence type="ECO:0000313" key="8">
    <source>
        <dbReference type="EMBL" id="KXV75805.1"/>
    </source>
</evidence>